<feature type="domain" description="Methyltransferase type 12" evidence="4">
    <location>
        <begin position="47"/>
        <end position="132"/>
    </location>
</feature>
<evidence type="ECO:0000256" key="3">
    <source>
        <dbReference type="ARBA" id="ARBA00022691"/>
    </source>
</evidence>
<evidence type="ECO:0000256" key="2">
    <source>
        <dbReference type="ARBA" id="ARBA00022679"/>
    </source>
</evidence>
<keyword evidence="2 5" id="KW-0808">Transferase</keyword>
<gene>
    <name evidence="5" type="ORF">FK530_08155</name>
</gene>
<evidence type="ECO:0000259" key="4">
    <source>
        <dbReference type="Pfam" id="PF08242"/>
    </source>
</evidence>
<dbReference type="SUPFAM" id="SSF53335">
    <property type="entry name" value="S-adenosyl-L-methionine-dependent methyltransferases"/>
    <property type="match status" value="1"/>
</dbReference>
<dbReference type="RefSeq" id="WP_146486525.1">
    <property type="nucleotide sequence ID" value="NZ_VIGX01000003.1"/>
</dbReference>
<dbReference type="CDD" id="cd02440">
    <property type="entry name" value="AdoMet_MTases"/>
    <property type="match status" value="1"/>
</dbReference>
<reference evidence="5 6" key="1">
    <citation type="submission" date="2019-06" db="EMBL/GenBank/DDBJ databases">
        <title>Tsukamurella conjunctivitidis sp. nov., Tsukamurella assacharolytica sp. nov. and Tsukamurella sputae sp. nov. isolated from patients with conjunctivitis, bacteraemia (lymphoma) and respiratory infection (sputum) in Hong Kong.</title>
        <authorList>
            <person name="Teng J.L.L."/>
            <person name="Lee H.H."/>
            <person name="Fong J.Y.H."/>
            <person name="Fok K.M.N."/>
            <person name="Lau S.K.P."/>
            <person name="Woo P.C.Y."/>
        </authorList>
    </citation>
    <scope>NUCLEOTIDE SEQUENCE [LARGE SCALE GENOMIC DNA]</scope>
    <source>
        <strain evidence="5 6">HKU72</strain>
    </source>
</reference>
<dbReference type="EMBL" id="VIGX01000003">
    <property type="protein sequence ID" value="TWS29494.1"/>
    <property type="molecule type" value="Genomic_DNA"/>
</dbReference>
<dbReference type="OrthoDB" id="6064711at2"/>
<dbReference type="GO" id="GO:0032259">
    <property type="term" value="P:methylation"/>
    <property type="evidence" value="ECO:0007669"/>
    <property type="project" value="UniProtKB-KW"/>
</dbReference>
<dbReference type="GO" id="GO:0008168">
    <property type="term" value="F:methyltransferase activity"/>
    <property type="evidence" value="ECO:0007669"/>
    <property type="project" value="UniProtKB-KW"/>
</dbReference>
<sequence>MNIRTWPALGLPIRALNWFNARHPFSHNDHFHGWILRNLPSRRGRALDVGCGEGLLAERLAGRFRTVDAADADAGMRAATAARRVPNIRVLDGFDAAAGPYDLVTMIATLHHLDLESTLARCRDLLAPGGRLLVVGLSRPETLGDALWVSRSALVNPVLGALRHPAPATAPAPPPAFPVRAPQQTFDEIATAAAAILPGAVVRRRIPFRYTLSWQAPA</sequence>
<keyword evidence="6" id="KW-1185">Reference proteome</keyword>
<comment type="caution">
    <text evidence="5">The sequence shown here is derived from an EMBL/GenBank/DDBJ whole genome shotgun (WGS) entry which is preliminary data.</text>
</comment>
<dbReference type="Pfam" id="PF08242">
    <property type="entry name" value="Methyltransf_12"/>
    <property type="match status" value="1"/>
</dbReference>
<dbReference type="InterPro" id="IPR013217">
    <property type="entry name" value="Methyltransf_12"/>
</dbReference>
<protein>
    <submittedName>
        <fullName evidence="5">Class I SAM-dependent methyltransferase</fullName>
    </submittedName>
</protein>
<keyword evidence="3" id="KW-0949">S-adenosyl-L-methionine</keyword>
<dbReference type="PANTHER" id="PTHR43464">
    <property type="entry name" value="METHYLTRANSFERASE"/>
    <property type="match status" value="1"/>
</dbReference>
<dbReference type="AlphaFoldDB" id="A0A5C5S348"/>
<name>A0A5C5S348_9ACTN</name>
<organism evidence="5 6">
    <name type="scientific">Tsukamurella conjunctivitidis</name>
    <dbReference type="NCBI Taxonomy" id="2592068"/>
    <lineage>
        <taxon>Bacteria</taxon>
        <taxon>Bacillati</taxon>
        <taxon>Actinomycetota</taxon>
        <taxon>Actinomycetes</taxon>
        <taxon>Mycobacteriales</taxon>
        <taxon>Tsukamurellaceae</taxon>
        <taxon>Tsukamurella</taxon>
    </lineage>
</organism>
<proteinExistence type="predicted"/>
<dbReference type="PANTHER" id="PTHR43464:SF19">
    <property type="entry name" value="UBIQUINONE BIOSYNTHESIS O-METHYLTRANSFERASE, MITOCHONDRIAL"/>
    <property type="match status" value="1"/>
</dbReference>
<dbReference type="InterPro" id="IPR029063">
    <property type="entry name" value="SAM-dependent_MTases_sf"/>
</dbReference>
<dbReference type="Gene3D" id="3.40.50.150">
    <property type="entry name" value="Vaccinia Virus protein VP39"/>
    <property type="match status" value="1"/>
</dbReference>
<evidence type="ECO:0000313" key="6">
    <source>
        <dbReference type="Proteomes" id="UP000319375"/>
    </source>
</evidence>
<keyword evidence="1 5" id="KW-0489">Methyltransferase</keyword>
<evidence type="ECO:0000313" key="5">
    <source>
        <dbReference type="EMBL" id="TWS29494.1"/>
    </source>
</evidence>
<accession>A0A5C5S348</accession>
<evidence type="ECO:0000256" key="1">
    <source>
        <dbReference type="ARBA" id="ARBA00022603"/>
    </source>
</evidence>
<dbReference type="Proteomes" id="UP000319375">
    <property type="component" value="Unassembled WGS sequence"/>
</dbReference>